<proteinExistence type="predicted"/>
<dbReference type="EMBL" id="MT145031">
    <property type="protein sequence ID" value="QJI02794.1"/>
    <property type="molecule type" value="Genomic_DNA"/>
</dbReference>
<organism evidence="1">
    <name type="scientific">viral metagenome</name>
    <dbReference type="NCBI Taxonomy" id="1070528"/>
    <lineage>
        <taxon>unclassified sequences</taxon>
        <taxon>metagenomes</taxon>
        <taxon>organismal metagenomes</taxon>
    </lineage>
</organism>
<sequence length="131" mass="14093">MTVSNQNARIFFQGDSVSTTGYIYNSSEGNNATTGWINVKTDEVLIQIGCGTLLVGNGALQYRIEGKFDTLDRAASISVGSFAQSESIDRVSRVTSKVKQIRVGARLSTMVSTILGSPNNFYAAVCLTELK</sequence>
<evidence type="ECO:0000313" key="1">
    <source>
        <dbReference type="EMBL" id="QJA48424.1"/>
    </source>
</evidence>
<evidence type="ECO:0000313" key="2">
    <source>
        <dbReference type="EMBL" id="QJA79256.1"/>
    </source>
</evidence>
<gene>
    <name evidence="2" type="ORF">MM415A00922_0007</name>
    <name evidence="1" type="ORF">TM448A00944_0016</name>
    <name evidence="3" type="ORF">TM448B03639_0007</name>
</gene>
<name>A0A6H1ZLI6_9ZZZZ</name>
<reference evidence="1" key="1">
    <citation type="submission" date="2020-03" db="EMBL/GenBank/DDBJ databases">
        <title>The deep terrestrial virosphere.</title>
        <authorList>
            <person name="Holmfeldt K."/>
            <person name="Nilsson E."/>
            <person name="Simone D."/>
            <person name="Lopez-Fernandez M."/>
            <person name="Wu X."/>
            <person name="de Brujin I."/>
            <person name="Lundin D."/>
            <person name="Andersson A."/>
            <person name="Bertilsson S."/>
            <person name="Dopson M."/>
        </authorList>
    </citation>
    <scope>NUCLEOTIDE SEQUENCE</scope>
    <source>
        <strain evidence="2">MM415A00922</strain>
        <strain evidence="1">TM448A00944</strain>
        <strain evidence="3">TM448B03639</strain>
    </source>
</reference>
<dbReference type="EMBL" id="MT144083">
    <property type="protein sequence ID" value="QJA48424.1"/>
    <property type="molecule type" value="Genomic_DNA"/>
</dbReference>
<accession>A0A6H1ZLI6</accession>
<evidence type="ECO:0000313" key="3">
    <source>
        <dbReference type="EMBL" id="QJI02794.1"/>
    </source>
</evidence>
<dbReference type="AlphaFoldDB" id="A0A6H1ZLI6"/>
<protein>
    <submittedName>
        <fullName evidence="1">Uncharacterized protein</fullName>
    </submittedName>
</protein>
<dbReference type="EMBL" id="MT142374">
    <property type="protein sequence ID" value="QJA79256.1"/>
    <property type="molecule type" value="Genomic_DNA"/>
</dbReference>